<feature type="compositionally biased region" description="Acidic residues" evidence="1">
    <location>
        <begin position="742"/>
        <end position="754"/>
    </location>
</feature>
<feature type="compositionally biased region" description="Low complexity" evidence="1">
    <location>
        <begin position="811"/>
        <end position="823"/>
    </location>
</feature>
<proteinExistence type="predicted"/>
<evidence type="ECO:0000313" key="5">
    <source>
        <dbReference type="Proteomes" id="UP000664859"/>
    </source>
</evidence>
<dbReference type="Pfam" id="PF00564">
    <property type="entry name" value="PB1"/>
    <property type="match status" value="1"/>
</dbReference>
<dbReference type="PROSITE" id="PS51745">
    <property type="entry name" value="PB1"/>
    <property type="match status" value="1"/>
</dbReference>
<feature type="region of interest" description="Disordered" evidence="1">
    <location>
        <begin position="693"/>
        <end position="760"/>
    </location>
</feature>
<feature type="compositionally biased region" description="Gly residues" evidence="1">
    <location>
        <begin position="1084"/>
        <end position="1098"/>
    </location>
</feature>
<feature type="region of interest" description="Disordered" evidence="1">
    <location>
        <begin position="800"/>
        <end position="1014"/>
    </location>
</feature>
<feature type="compositionally biased region" description="Low complexity" evidence="1">
    <location>
        <begin position="693"/>
        <end position="705"/>
    </location>
</feature>
<feature type="chain" id="PRO_5032427821" description="PB1 domain-containing protein" evidence="2">
    <location>
        <begin position="19"/>
        <end position="1219"/>
    </location>
</feature>
<dbReference type="Proteomes" id="UP000664859">
    <property type="component" value="Unassembled WGS sequence"/>
</dbReference>
<dbReference type="Gene3D" id="3.10.20.90">
    <property type="entry name" value="Phosphatidylinositol 3-kinase Catalytic Subunit, Chain A, domain 1"/>
    <property type="match status" value="1"/>
</dbReference>
<comment type="caution">
    <text evidence="4">The sequence shown here is derived from an EMBL/GenBank/DDBJ whole genome shotgun (WGS) entry which is preliminary data.</text>
</comment>
<dbReference type="SUPFAM" id="SSF54277">
    <property type="entry name" value="CAD &amp; PB1 domains"/>
    <property type="match status" value="1"/>
</dbReference>
<gene>
    <name evidence="4" type="ORF">JKP88DRAFT_263472</name>
</gene>
<protein>
    <recommendedName>
        <fullName evidence="3">PB1 domain-containing protein</fullName>
    </recommendedName>
</protein>
<reference evidence="4" key="1">
    <citation type="submission" date="2021-02" db="EMBL/GenBank/DDBJ databases">
        <title>First Annotated Genome of the Yellow-green Alga Tribonema minus.</title>
        <authorList>
            <person name="Mahan K.M."/>
        </authorList>
    </citation>
    <scope>NUCLEOTIDE SEQUENCE</scope>
    <source>
        <strain evidence="4">UTEX B ZZ1240</strain>
    </source>
</reference>
<keyword evidence="2" id="KW-0732">Signal</keyword>
<dbReference type="CDD" id="cd05992">
    <property type="entry name" value="PB1"/>
    <property type="match status" value="1"/>
</dbReference>
<evidence type="ECO:0000256" key="1">
    <source>
        <dbReference type="SAM" id="MobiDB-lite"/>
    </source>
</evidence>
<dbReference type="AlphaFoldDB" id="A0A835YUC8"/>
<dbReference type="SMART" id="SM00666">
    <property type="entry name" value="PB1"/>
    <property type="match status" value="1"/>
</dbReference>
<organism evidence="4 5">
    <name type="scientific">Tribonema minus</name>
    <dbReference type="NCBI Taxonomy" id="303371"/>
    <lineage>
        <taxon>Eukaryota</taxon>
        <taxon>Sar</taxon>
        <taxon>Stramenopiles</taxon>
        <taxon>Ochrophyta</taxon>
        <taxon>PX clade</taxon>
        <taxon>Xanthophyceae</taxon>
        <taxon>Tribonematales</taxon>
        <taxon>Tribonemataceae</taxon>
        <taxon>Tribonema</taxon>
    </lineage>
</organism>
<dbReference type="OrthoDB" id="1594986at2759"/>
<feature type="domain" description="PB1" evidence="3">
    <location>
        <begin position="537"/>
        <end position="614"/>
    </location>
</feature>
<dbReference type="InterPro" id="IPR051425">
    <property type="entry name" value="Formin_Homology"/>
</dbReference>
<evidence type="ECO:0000259" key="3">
    <source>
        <dbReference type="PROSITE" id="PS51745"/>
    </source>
</evidence>
<feature type="compositionally biased region" description="Basic and acidic residues" evidence="1">
    <location>
        <begin position="876"/>
        <end position="894"/>
    </location>
</feature>
<dbReference type="InterPro" id="IPR053793">
    <property type="entry name" value="PB1-like"/>
</dbReference>
<feature type="region of interest" description="Disordered" evidence="1">
    <location>
        <begin position="206"/>
        <end position="238"/>
    </location>
</feature>
<feature type="region of interest" description="Disordered" evidence="1">
    <location>
        <begin position="1084"/>
        <end position="1105"/>
    </location>
</feature>
<feature type="compositionally biased region" description="Pro residues" evidence="1">
    <location>
        <begin position="824"/>
        <end position="838"/>
    </location>
</feature>
<keyword evidence="5" id="KW-1185">Reference proteome</keyword>
<evidence type="ECO:0000313" key="4">
    <source>
        <dbReference type="EMBL" id="KAG5181817.1"/>
    </source>
</evidence>
<feature type="compositionally biased region" description="Basic residues" evidence="1">
    <location>
        <begin position="839"/>
        <end position="860"/>
    </location>
</feature>
<feature type="compositionally biased region" description="Basic and acidic residues" evidence="1">
    <location>
        <begin position="1139"/>
        <end position="1150"/>
    </location>
</feature>
<sequence length="1219" mass="127350">MRSVAVLILATALAVASAGGRCQCPKKPQALRALGAEGEQEDVFEESEQRELAAKCKYSDIVCPCDQKCNKACEWSDGAWVSKKKCKDKSKIVTTLPGSVKDANSVCCAKDTCIKAGGMGETFCRKQHIYVHVCAYCNLLTAHTAPTTTVPTPCSCAASCTAAACSKAKGWKKGATCMQLAGINCPATGQACCAVKAAAAAVVAPAKPPATPKPTAAVKPTEPAHTEPPHTEPPAQHAPLPAAVTPAMAALPTCESQHGSCHGDCPAESVIAGVAKCQWDGHVCCSIKKCEDAGAAMCVANGCSDWKNQCELKGYNAWSAAQCTEASGTCSDGKKCITMRDGSQEDLKEWTTSWKIENEVEEVTPELAAIELAECEAAPMDEYDGDAQPQDCKASGGICACNCGDVCAYTTKAAGYAWVGEYQCGEIASRGCALGTVCCKSRDVQSMQDNDDIENETQYQILPAPDAAPLELQTPTATQTLVVTQTPEVTQTPQPQAQAAAVAQTPERKLSREPIMDAEGDRQPLREAQQMQHVQHQHLVKSRHKQDLRLFELGSSPKFQDIVDAVKSAHGMTQVERITYKDNDGDDVTLGCDSELELALRLCSPPLRIAVQGRKADLAGGGAAAETHGDPSHGDLTGPAAQNAGVVIAGLSATDTGGAAVDVTQQLKAVLRLLQLRPRRLVMRGLAPSPGAAAAAAAGTTGGATDNPAGSSTEARSVSVHRAPATGEEQVTEEKAAGAEAADSDDAGEGEGGADAEAGGGKGDAFGALLAEPFQKAGIPITAATVRLELVDKAAFRDALQSQRKTRKARTTTPKPAEPAAATSPPPHAPPPFPPGPPFHHHHHHPHHGIHHHHPHHIMFHPHPFGPRPPWGWGEFGHDPADADDNADKERDDNESQDDEQEGQDAGPGMYMHGSHTYPNLARGPEWGGHAAWGRWGPPPAPNAAHATDQSPEQSPAAGEGGLDDGNSKETARGGWGGASGGWANNMGRGGSVRCSRGTRTGHGRGVSQQAAEGGARRYRVLYPDVLEGGDAKAVLAFLNMAGDCELFVSLLFYRSDSRWVDHAEMQHSLALLRIASAARRGCRGGGGRRGAAGGGGSSSDALTPESRAFNMAGRIINDAFARLPVSMYDPTLTGAKRGLERSASMEDAHAGGGSASKRRVQSAGSTDAAAVHTTPADRQLLTATAMANHARTALEAAAHECMRATTAMCGYASQAPSV</sequence>
<feature type="compositionally biased region" description="Low complexity" evidence="1">
    <location>
        <begin position="488"/>
        <end position="505"/>
    </location>
</feature>
<dbReference type="PANTHER" id="PTHR45725">
    <property type="entry name" value="FORMIN HOMOLOGY 2 FAMILY MEMBER"/>
    <property type="match status" value="1"/>
</dbReference>
<accession>A0A835YUC8</accession>
<dbReference type="InterPro" id="IPR000270">
    <property type="entry name" value="PB1_dom"/>
</dbReference>
<name>A0A835YUC8_9STRA</name>
<feature type="region of interest" description="Disordered" evidence="1">
    <location>
        <begin position="488"/>
        <end position="509"/>
    </location>
</feature>
<dbReference type="PANTHER" id="PTHR45725:SF18">
    <property type="entry name" value="ORC1-LIKE AAA ATPASE DOMAIN-CONTAINING PROTEIN"/>
    <property type="match status" value="1"/>
</dbReference>
<feature type="signal peptide" evidence="2">
    <location>
        <begin position="1"/>
        <end position="18"/>
    </location>
</feature>
<dbReference type="EMBL" id="JAFCMP010000290">
    <property type="protein sequence ID" value="KAG5181817.1"/>
    <property type="molecule type" value="Genomic_DNA"/>
</dbReference>
<feature type="non-terminal residue" evidence="4">
    <location>
        <position position="1219"/>
    </location>
</feature>
<evidence type="ECO:0000256" key="2">
    <source>
        <dbReference type="SAM" id="SignalP"/>
    </source>
</evidence>
<feature type="region of interest" description="Disordered" evidence="1">
    <location>
        <begin position="1139"/>
        <end position="1176"/>
    </location>
</feature>